<dbReference type="PROSITE" id="PS51257">
    <property type="entry name" value="PROKAR_LIPOPROTEIN"/>
    <property type="match status" value="1"/>
</dbReference>
<dbReference type="InterPro" id="IPR051487">
    <property type="entry name" value="Ser/Thr_Proteases_Immune/Dev"/>
</dbReference>
<keyword evidence="2" id="KW-0800">Toxin</keyword>
<dbReference type="PROSITE" id="PS50240">
    <property type="entry name" value="TRYPSIN_DOM"/>
    <property type="match status" value="1"/>
</dbReference>
<evidence type="ECO:0000313" key="13">
    <source>
        <dbReference type="Proteomes" id="UP000324832"/>
    </source>
</evidence>
<evidence type="ECO:0000256" key="10">
    <source>
        <dbReference type="SAM" id="SignalP"/>
    </source>
</evidence>
<name>A0A5E4QIM5_9NEOP</name>
<evidence type="ECO:0000256" key="4">
    <source>
        <dbReference type="ARBA" id="ARBA00023157"/>
    </source>
</evidence>
<dbReference type="GO" id="GO:0090729">
    <property type="term" value="F:toxin activity"/>
    <property type="evidence" value="ECO:0007669"/>
    <property type="project" value="UniProtKB-KW"/>
</dbReference>
<evidence type="ECO:0000256" key="9">
    <source>
        <dbReference type="RuleBase" id="RU363034"/>
    </source>
</evidence>
<keyword evidence="13" id="KW-1185">Reference proteome</keyword>
<dbReference type="PRINTS" id="PR00722">
    <property type="entry name" value="CHYMOTRYPSIN"/>
</dbReference>
<dbReference type="InterPro" id="IPR001254">
    <property type="entry name" value="Trypsin_dom"/>
</dbReference>
<evidence type="ECO:0000256" key="7">
    <source>
        <dbReference type="ARBA" id="ARBA00055534"/>
    </source>
</evidence>
<feature type="domain" description="Peptidase S1" evidence="11">
    <location>
        <begin position="156"/>
        <end position="398"/>
    </location>
</feature>
<evidence type="ECO:0000313" key="12">
    <source>
        <dbReference type="EMBL" id="VVC97141.1"/>
    </source>
</evidence>
<dbReference type="InterPro" id="IPR001314">
    <property type="entry name" value="Peptidase_S1A"/>
</dbReference>
<dbReference type="InterPro" id="IPR043504">
    <property type="entry name" value="Peptidase_S1_PA_chymotrypsin"/>
</dbReference>
<organism evidence="12 13">
    <name type="scientific">Leptidea sinapis</name>
    <dbReference type="NCBI Taxonomy" id="189913"/>
    <lineage>
        <taxon>Eukaryota</taxon>
        <taxon>Metazoa</taxon>
        <taxon>Ecdysozoa</taxon>
        <taxon>Arthropoda</taxon>
        <taxon>Hexapoda</taxon>
        <taxon>Insecta</taxon>
        <taxon>Pterygota</taxon>
        <taxon>Neoptera</taxon>
        <taxon>Endopterygota</taxon>
        <taxon>Lepidoptera</taxon>
        <taxon>Glossata</taxon>
        <taxon>Ditrysia</taxon>
        <taxon>Papilionoidea</taxon>
        <taxon>Pieridae</taxon>
        <taxon>Dismorphiinae</taxon>
        <taxon>Leptidea</taxon>
    </lineage>
</organism>
<feature type="signal peptide" evidence="10">
    <location>
        <begin position="1"/>
        <end position="17"/>
    </location>
</feature>
<dbReference type="CDD" id="cd00190">
    <property type="entry name" value="Tryp_SPc"/>
    <property type="match status" value="1"/>
</dbReference>
<dbReference type="EMBL" id="FZQP02003035">
    <property type="protein sequence ID" value="VVC97141.1"/>
    <property type="molecule type" value="Genomic_DNA"/>
</dbReference>
<dbReference type="Pfam" id="PF00089">
    <property type="entry name" value="Trypsin"/>
    <property type="match status" value="1"/>
</dbReference>
<dbReference type="PROSITE" id="PS00134">
    <property type="entry name" value="TRYPSIN_HIS"/>
    <property type="match status" value="1"/>
</dbReference>
<feature type="chain" id="PRO_5022865068" description="Peptidase S1 domain-containing protein" evidence="10">
    <location>
        <begin position="18"/>
        <end position="401"/>
    </location>
</feature>
<evidence type="ECO:0000256" key="3">
    <source>
        <dbReference type="ARBA" id="ARBA00022729"/>
    </source>
</evidence>
<proteinExistence type="inferred from homology"/>
<keyword evidence="9" id="KW-0720">Serine protease</keyword>
<dbReference type="SUPFAM" id="SSF50494">
    <property type="entry name" value="Trypsin-like serine proteases"/>
    <property type="match status" value="1"/>
</dbReference>
<evidence type="ECO:0000256" key="1">
    <source>
        <dbReference type="ARBA" id="ARBA00004239"/>
    </source>
</evidence>
<evidence type="ECO:0000256" key="8">
    <source>
        <dbReference type="ARBA" id="ARBA00084094"/>
    </source>
</evidence>
<comment type="function">
    <text evidence="7">Fibrinolytic activity; shows preferential cleavage of Arg-Gly bonds in all three fibrinogen chains. Contact with the caterpillars causes severe bleeding, due the anticoagulant effect of the protein.</text>
</comment>
<dbReference type="InterPro" id="IPR018114">
    <property type="entry name" value="TRYPSIN_HIS"/>
</dbReference>
<keyword evidence="3 10" id="KW-0732">Signal</keyword>
<reference evidence="12 13" key="1">
    <citation type="submission" date="2017-07" db="EMBL/GenBank/DDBJ databases">
        <authorList>
            <person name="Talla V."/>
            <person name="Backstrom N."/>
        </authorList>
    </citation>
    <scope>NUCLEOTIDE SEQUENCE [LARGE SCALE GENOMIC DNA]</scope>
</reference>
<evidence type="ECO:0000256" key="5">
    <source>
        <dbReference type="ARBA" id="ARBA00023240"/>
    </source>
</evidence>
<dbReference type="PANTHER" id="PTHR24256">
    <property type="entry name" value="TRYPTASE-RELATED"/>
    <property type="match status" value="1"/>
</dbReference>
<dbReference type="FunFam" id="2.40.10.10:FF:000068">
    <property type="entry name" value="transmembrane protease serine 2"/>
    <property type="match status" value="1"/>
</dbReference>
<dbReference type="InterPro" id="IPR009003">
    <property type="entry name" value="Peptidase_S1_PA"/>
</dbReference>
<dbReference type="SMART" id="SM00680">
    <property type="entry name" value="CLIP"/>
    <property type="match status" value="1"/>
</dbReference>
<dbReference type="GO" id="GO:0005576">
    <property type="term" value="C:extracellular region"/>
    <property type="evidence" value="ECO:0007669"/>
    <property type="project" value="UniProtKB-SubCell"/>
</dbReference>
<keyword evidence="5" id="KW-1199">Hemostasis impairing toxin</keyword>
<dbReference type="PROSITE" id="PS00135">
    <property type="entry name" value="TRYPSIN_SER"/>
    <property type="match status" value="1"/>
</dbReference>
<keyword evidence="9" id="KW-0378">Hydrolase</keyword>
<dbReference type="GO" id="GO:0006508">
    <property type="term" value="P:proteolysis"/>
    <property type="evidence" value="ECO:0007669"/>
    <property type="project" value="UniProtKB-KW"/>
</dbReference>
<keyword evidence="9" id="KW-0645">Protease</keyword>
<dbReference type="SMART" id="SM00020">
    <property type="entry name" value="Tryp_SPc"/>
    <property type="match status" value="1"/>
</dbReference>
<evidence type="ECO:0000256" key="6">
    <source>
        <dbReference type="ARBA" id="ARBA00024195"/>
    </source>
</evidence>
<protein>
    <recommendedName>
        <fullName evidence="11">Peptidase S1 domain-containing protein</fullName>
    </recommendedName>
</protein>
<dbReference type="AlphaFoldDB" id="A0A5E4QIM5"/>
<dbReference type="Gene3D" id="2.40.10.10">
    <property type="entry name" value="Trypsin-like serine proteases"/>
    <property type="match status" value="1"/>
</dbReference>
<accession>A0A5E4QIM5</accession>
<evidence type="ECO:0000256" key="2">
    <source>
        <dbReference type="ARBA" id="ARBA00022656"/>
    </source>
</evidence>
<dbReference type="InterPro" id="IPR033116">
    <property type="entry name" value="TRYPSIN_SER"/>
</dbReference>
<comment type="subcellular location">
    <subcellularLocation>
        <location evidence="1">Secreted</location>
        <location evidence="1">Extracellular space</location>
    </subcellularLocation>
</comment>
<evidence type="ECO:0000259" key="11">
    <source>
        <dbReference type="PROSITE" id="PS50240"/>
    </source>
</evidence>
<keyword evidence="4" id="KW-1015">Disulfide bond</keyword>
<dbReference type="GO" id="GO:0004252">
    <property type="term" value="F:serine-type endopeptidase activity"/>
    <property type="evidence" value="ECO:0007669"/>
    <property type="project" value="InterPro"/>
</dbReference>
<keyword evidence="8" id="KW-1205">Fibrinolytic toxin</keyword>
<sequence length="401" mass="44079">MLLRVILVVSLAATACCQILKLSVGEECNQQSGATGVCRRITECDHIRNDINRRVIPTICSFDRNDAVVCCVDSGALPPPAITARTRIPRTTTTSEAPVRSLTRQTCDVHTPTGRKAYDKCWEYQQRLVKPCQPSPLPNGGMVRVNHCNWKAEDLITGGKDAYEGEFAHMVLLGYGTPAVHWICGGVLVSERFVLTAGHCTVARALGKVQKIKVGILDRDQPAGEDQVYGVLTIIKHPGYKAPHKYNDIALLKTDREITLSRYVVPACLHDGSSVESTAVVTGWGSTVFRRKVLAHVLQKATVTMFEDKICSGRYGISRHMSSGYNSTTQMCYGDMKSNQDSCEGDSGGPLQVKHAEVHCMYNVIGIISFGKWCGFTGEPGIYTRVAPYLPWIESTVWPDQ</sequence>
<gene>
    <name evidence="12" type="ORF">LSINAPIS_LOCUS8499</name>
</gene>
<dbReference type="InterPro" id="IPR022700">
    <property type="entry name" value="CLIP"/>
</dbReference>
<comment type="similarity">
    <text evidence="6">Belongs to the peptidase S1 family. CLIP subfamily.</text>
</comment>
<dbReference type="Proteomes" id="UP000324832">
    <property type="component" value="Unassembled WGS sequence"/>
</dbReference>